<protein>
    <submittedName>
        <fullName evidence="3">Uncharacterized protein</fullName>
    </submittedName>
</protein>
<feature type="region of interest" description="Disordered" evidence="1">
    <location>
        <begin position="118"/>
        <end position="145"/>
    </location>
</feature>
<feature type="transmembrane region" description="Helical" evidence="2">
    <location>
        <begin position="12"/>
        <end position="31"/>
    </location>
</feature>
<proteinExistence type="predicted"/>
<evidence type="ECO:0000256" key="1">
    <source>
        <dbReference type="SAM" id="MobiDB-lite"/>
    </source>
</evidence>
<keyword evidence="2" id="KW-0812">Transmembrane</keyword>
<evidence type="ECO:0000313" key="3">
    <source>
        <dbReference type="EMBL" id="ALH80305.1"/>
    </source>
</evidence>
<dbReference type="AlphaFoldDB" id="A0A0N9UW46"/>
<evidence type="ECO:0000256" key="2">
    <source>
        <dbReference type="SAM" id="Phobius"/>
    </source>
</evidence>
<dbReference type="KEGG" id="smag:AN936_07955"/>
<keyword evidence="2" id="KW-1133">Transmembrane helix</keyword>
<gene>
    <name evidence="3" type="ORF">AN936_07955</name>
</gene>
<dbReference type="PATRIC" id="fig|33050.5.peg.1654"/>
<accession>A0A0N9UW46</accession>
<organism evidence="3 4">
    <name type="scientific">Sphingopyxis macrogoltabida</name>
    <name type="common">Sphingomonas macrogoltabidus</name>
    <dbReference type="NCBI Taxonomy" id="33050"/>
    <lineage>
        <taxon>Bacteria</taxon>
        <taxon>Pseudomonadati</taxon>
        <taxon>Pseudomonadota</taxon>
        <taxon>Alphaproteobacteria</taxon>
        <taxon>Sphingomonadales</taxon>
        <taxon>Sphingomonadaceae</taxon>
        <taxon>Sphingopyxis</taxon>
    </lineage>
</organism>
<evidence type="ECO:0000313" key="4">
    <source>
        <dbReference type="Proteomes" id="UP000058074"/>
    </source>
</evidence>
<dbReference type="Proteomes" id="UP000058074">
    <property type="component" value="Chromosome"/>
</dbReference>
<dbReference type="EMBL" id="CP012700">
    <property type="protein sequence ID" value="ALH80305.1"/>
    <property type="molecule type" value="Genomic_DNA"/>
</dbReference>
<sequence length="145" mass="14702">MGNGGKNMSLGKIVGVIGGLLPLVYIGYMLRHFIGVGGGTAEGIAWIGLGPTVIGLSIVGILFALPLIVKLIRAGSGLNRVPGAGNLKPGEVSSPETIEFDADAAFANYMRGREAPGGADPVVEPLPSDPASVTPRPGGFGRKIV</sequence>
<name>A0A0N9UW46_SPHMC</name>
<feature type="transmembrane region" description="Helical" evidence="2">
    <location>
        <begin position="43"/>
        <end position="69"/>
    </location>
</feature>
<reference evidence="3 4" key="1">
    <citation type="journal article" date="2015" name="Genome Announc.">
        <title>Complete Genome Sequence of Polypropylene Glycol- and Polyethylene Glycol-Degrading Sphingopyxis macrogoltabida Strain EY-1.</title>
        <authorList>
            <person name="Ohtsubo Y."/>
            <person name="Nagata Y."/>
            <person name="Numata M."/>
            <person name="Tsuchikane K."/>
            <person name="Hosoyama A."/>
            <person name="Yamazoe A."/>
            <person name="Tsuda M."/>
            <person name="Fujita N."/>
            <person name="Kawai F."/>
        </authorList>
    </citation>
    <scope>NUCLEOTIDE SEQUENCE [LARGE SCALE GENOMIC DNA]</scope>
    <source>
        <strain evidence="3 4">EY-1</strain>
    </source>
</reference>
<keyword evidence="2" id="KW-0472">Membrane</keyword>